<evidence type="ECO:0000313" key="2">
    <source>
        <dbReference type="EMBL" id="GFA74923.1"/>
    </source>
</evidence>
<feature type="non-terminal residue" evidence="2">
    <location>
        <position position="1"/>
    </location>
</feature>
<sequence length="358" mass="40745">IGNNTPTPDKDTPNFDSVFIIGKMQASLQGKDNVIRQLKKQLSQLQVTRTQNDLFRAKNDRIKQHYEELYDSIKITRAKHIKQVTKLTTKNVNMKTRVSKATVNPQVSVRDKHAIDVEPIVSRLRNNRDAHLDYLRHLKESVETIRDIVEEAKIVRPQDRSIVSACRYTKHSQGLLEYAIGTCPQGSQQRAKQLAYIPLIRKKQVTFAKPSNKSDSTTHRHVVTIKYQKTNVPVPPSTGVNSCLNASGSQPKSHVKSNKISSAKGVNKLPVEDQPRTNKTHLRTSNRVDSSSRLKRTVINSNSYSICQTCKKYLTSFDHDMYVATCLQSIVATPFIRHNCSVERKVKQVWKPKQVRQV</sequence>
<name>A0A699K6M9_TANCI</name>
<gene>
    <name evidence="2" type="ORF">Tci_646895</name>
</gene>
<protein>
    <recommendedName>
        <fullName evidence="3">Integrase, catalytic region, zinc finger, CCHC-type, peptidase aspartic, catalytic</fullName>
    </recommendedName>
</protein>
<proteinExistence type="predicted"/>
<comment type="caution">
    <text evidence="2">The sequence shown here is derived from an EMBL/GenBank/DDBJ whole genome shotgun (WGS) entry which is preliminary data.</text>
</comment>
<feature type="compositionally biased region" description="Polar residues" evidence="1">
    <location>
        <begin position="238"/>
        <end position="252"/>
    </location>
</feature>
<evidence type="ECO:0000256" key="1">
    <source>
        <dbReference type="SAM" id="MobiDB-lite"/>
    </source>
</evidence>
<dbReference type="AlphaFoldDB" id="A0A699K6M9"/>
<reference evidence="2" key="1">
    <citation type="journal article" date="2019" name="Sci. Rep.">
        <title>Draft genome of Tanacetum cinerariifolium, the natural source of mosquito coil.</title>
        <authorList>
            <person name="Yamashiro T."/>
            <person name="Shiraishi A."/>
            <person name="Satake H."/>
            <person name="Nakayama K."/>
        </authorList>
    </citation>
    <scope>NUCLEOTIDE SEQUENCE</scope>
</reference>
<accession>A0A699K6M9</accession>
<feature type="region of interest" description="Disordered" evidence="1">
    <location>
        <begin position="236"/>
        <end position="276"/>
    </location>
</feature>
<evidence type="ECO:0008006" key="3">
    <source>
        <dbReference type="Google" id="ProtNLM"/>
    </source>
</evidence>
<dbReference type="EMBL" id="BKCJ010480686">
    <property type="protein sequence ID" value="GFA74923.1"/>
    <property type="molecule type" value="Genomic_DNA"/>
</dbReference>
<organism evidence="2">
    <name type="scientific">Tanacetum cinerariifolium</name>
    <name type="common">Dalmatian daisy</name>
    <name type="synonym">Chrysanthemum cinerariifolium</name>
    <dbReference type="NCBI Taxonomy" id="118510"/>
    <lineage>
        <taxon>Eukaryota</taxon>
        <taxon>Viridiplantae</taxon>
        <taxon>Streptophyta</taxon>
        <taxon>Embryophyta</taxon>
        <taxon>Tracheophyta</taxon>
        <taxon>Spermatophyta</taxon>
        <taxon>Magnoliopsida</taxon>
        <taxon>eudicotyledons</taxon>
        <taxon>Gunneridae</taxon>
        <taxon>Pentapetalae</taxon>
        <taxon>asterids</taxon>
        <taxon>campanulids</taxon>
        <taxon>Asterales</taxon>
        <taxon>Asteraceae</taxon>
        <taxon>Asteroideae</taxon>
        <taxon>Anthemideae</taxon>
        <taxon>Anthemidinae</taxon>
        <taxon>Tanacetum</taxon>
    </lineage>
</organism>